<dbReference type="InterPro" id="IPR029062">
    <property type="entry name" value="Class_I_gatase-like"/>
</dbReference>
<dbReference type="GO" id="GO:0005634">
    <property type="term" value="C:nucleus"/>
    <property type="evidence" value="ECO:0007669"/>
    <property type="project" value="TreeGrafter"/>
</dbReference>
<feature type="domain" description="Glutamine amidotransferase" evidence="1">
    <location>
        <begin position="6"/>
        <end position="116"/>
    </location>
</feature>
<reference evidence="3" key="1">
    <citation type="journal article" date="2015" name="BMC Genomics">
        <title>Genomic and transcriptomic analysis of the endophytic fungus Pestalotiopsis fici reveals its lifestyle and high potential for synthesis of natural products.</title>
        <authorList>
            <person name="Wang X."/>
            <person name="Zhang X."/>
            <person name="Liu L."/>
            <person name="Xiang M."/>
            <person name="Wang W."/>
            <person name="Sun X."/>
            <person name="Che Y."/>
            <person name="Guo L."/>
            <person name="Liu G."/>
            <person name="Guo L."/>
            <person name="Wang C."/>
            <person name="Yin W.B."/>
            <person name="Stadler M."/>
            <person name="Zhang X."/>
            <person name="Liu X."/>
        </authorList>
    </citation>
    <scope>NUCLEOTIDE SEQUENCE [LARGE SCALE GENOMIC DNA]</scope>
    <source>
        <strain evidence="3">W106-1 / CGMCC3.15140</strain>
    </source>
</reference>
<dbReference type="HOGENOM" id="CLU_1611361_0_0_1"/>
<dbReference type="AlphaFoldDB" id="W3WGW2"/>
<dbReference type="KEGG" id="pfy:PFICI_15105"/>
<name>W3WGW2_PESFW</name>
<proteinExistence type="predicted"/>
<sequence length="165" mass="18462">MSHQHVRIYGSCFGHQLVAQTLLSSHGVHAEKSPMGWEIGVQRVTLSPQFKEKFSLLKNTESMSCQFLHSDHVAGITSSAKLPPDWMTVGKSELCEIQGLFQPGRVLTSQGHPEFDKFIIKTTISNLKENGQFDHKEACDYLNSANQEEDVILFGQILISFMISP</sequence>
<organism evidence="2 3">
    <name type="scientific">Pestalotiopsis fici (strain W106-1 / CGMCC3.15140)</name>
    <dbReference type="NCBI Taxonomy" id="1229662"/>
    <lineage>
        <taxon>Eukaryota</taxon>
        <taxon>Fungi</taxon>
        <taxon>Dikarya</taxon>
        <taxon>Ascomycota</taxon>
        <taxon>Pezizomycotina</taxon>
        <taxon>Sordariomycetes</taxon>
        <taxon>Xylariomycetidae</taxon>
        <taxon>Amphisphaeriales</taxon>
        <taxon>Sporocadaceae</taxon>
        <taxon>Pestalotiopsis</taxon>
    </lineage>
</organism>
<dbReference type="PANTHER" id="PTHR42695:SF6">
    <property type="entry name" value="GLUTAMINE AMIDOTRANSFERASE DOMAIN-CONTAINING PROTEIN"/>
    <property type="match status" value="1"/>
</dbReference>
<evidence type="ECO:0000313" key="2">
    <source>
        <dbReference type="EMBL" id="ETS73160.1"/>
    </source>
</evidence>
<dbReference type="InterPro" id="IPR017926">
    <property type="entry name" value="GATASE"/>
</dbReference>
<protein>
    <recommendedName>
        <fullName evidence="1">Glutamine amidotransferase domain-containing protein</fullName>
    </recommendedName>
</protein>
<dbReference type="Proteomes" id="UP000030651">
    <property type="component" value="Unassembled WGS sequence"/>
</dbReference>
<dbReference type="GeneID" id="19280118"/>
<dbReference type="InParanoid" id="W3WGW2"/>
<gene>
    <name evidence="2" type="ORF">PFICI_15105</name>
</gene>
<dbReference type="SUPFAM" id="SSF52317">
    <property type="entry name" value="Class I glutamine amidotransferase-like"/>
    <property type="match status" value="1"/>
</dbReference>
<dbReference type="STRING" id="1229662.W3WGW2"/>
<dbReference type="PROSITE" id="PS51273">
    <property type="entry name" value="GATASE_TYPE_1"/>
    <property type="match status" value="1"/>
</dbReference>
<dbReference type="GO" id="GO:0005829">
    <property type="term" value="C:cytosol"/>
    <property type="evidence" value="ECO:0007669"/>
    <property type="project" value="TreeGrafter"/>
</dbReference>
<dbReference type="RefSeq" id="XP_007841877.1">
    <property type="nucleotide sequence ID" value="XM_007843686.1"/>
</dbReference>
<accession>W3WGW2</accession>
<keyword evidence="3" id="KW-1185">Reference proteome</keyword>
<dbReference type="OrthoDB" id="1669814at2759"/>
<evidence type="ECO:0000313" key="3">
    <source>
        <dbReference type="Proteomes" id="UP000030651"/>
    </source>
</evidence>
<dbReference type="eggNOG" id="KOG3179">
    <property type="taxonomic scope" value="Eukaryota"/>
</dbReference>
<dbReference type="Pfam" id="PF00117">
    <property type="entry name" value="GATase"/>
    <property type="match status" value="1"/>
</dbReference>
<dbReference type="Gene3D" id="3.40.50.880">
    <property type="match status" value="1"/>
</dbReference>
<dbReference type="EMBL" id="KI912123">
    <property type="protein sequence ID" value="ETS73160.1"/>
    <property type="molecule type" value="Genomic_DNA"/>
</dbReference>
<dbReference type="PANTHER" id="PTHR42695">
    <property type="entry name" value="GLUTAMINE AMIDOTRANSFERASE YLR126C-RELATED"/>
    <property type="match status" value="1"/>
</dbReference>
<evidence type="ECO:0000259" key="1">
    <source>
        <dbReference type="Pfam" id="PF00117"/>
    </source>
</evidence>
<dbReference type="InterPro" id="IPR044992">
    <property type="entry name" value="ChyE-like"/>
</dbReference>